<keyword evidence="5" id="KW-0378">Hydrolase</keyword>
<reference evidence="6" key="1">
    <citation type="submission" date="2014-12" db="EMBL/GenBank/DDBJ databases">
        <authorList>
            <person name="Jaenicke S."/>
        </authorList>
    </citation>
    <scope>NUCLEOTIDE SEQUENCE [LARGE SCALE GENOMIC DNA]</scope>
</reference>
<dbReference type="AlphaFoldDB" id="A0A0K2Y5W3"/>
<dbReference type="Pfam" id="PF00702">
    <property type="entry name" value="Hydrolase"/>
    <property type="match status" value="1"/>
</dbReference>
<dbReference type="GO" id="GO:0005829">
    <property type="term" value="C:cytosol"/>
    <property type="evidence" value="ECO:0007669"/>
    <property type="project" value="TreeGrafter"/>
</dbReference>
<dbReference type="GO" id="GO:0008967">
    <property type="term" value="F:phosphoglycolate phosphatase activity"/>
    <property type="evidence" value="ECO:0007669"/>
    <property type="project" value="UniProtKB-EC"/>
</dbReference>
<dbReference type="InterPro" id="IPR023214">
    <property type="entry name" value="HAD_sf"/>
</dbReference>
<evidence type="ECO:0000313" key="5">
    <source>
        <dbReference type="EMBL" id="CRF52535.1"/>
    </source>
</evidence>
<accession>A0A0K2Y5W3</accession>
<evidence type="ECO:0000256" key="3">
    <source>
        <dbReference type="ARBA" id="ARBA00006171"/>
    </source>
</evidence>
<dbReference type="SFLD" id="SFLDS00003">
    <property type="entry name" value="Haloacid_Dehalogenase"/>
    <property type="match status" value="1"/>
</dbReference>
<dbReference type="Gene3D" id="1.10.150.240">
    <property type="entry name" value="Putative phosphatase, domain 2"/>
    <property type="match status" value="1"/>
</dbReference>
<dbReference type="Proteomes" id="UP000043437">
    <property type="component" value="Unassembled WGS sequence"/>
</dbReference>
<dbReference type="InterPro" id="IPR050155">
    <property type="entry name" value="HAD-like_hydrolase_sf"/>
</dbReference>
<comment type="catalytic activity">
    <reaction evidence="1">
        <text>2-phosphoglycolate + H2O = glycolate + phosphate</text>
        <dbReference type="Rhea" id="RHEA:14369"/>
        <dbReference type="ChEBI" id="CHEBI:15377"/>
        <dbReference type="ChEBI" id="CHEBI:29805"/>
        <dbReference type="ChEBI" id="CHEBI:43474"/>
        <dbReference type="ChEBI" id="CHEBI:58033"/>
        <dbReference type="EC" id="3.1.3.18"/>
    </reaction>
</comment>
<gene>
    <name evidence="5" type="ORF">HAL07_10000</name>
</gene>
<comment type="similarity">
    <text evidence="3">Belongs to the HAD-like hydrolase superfamily. CbbY/CbbZ/Gph/YieH family.</text>
</comment>
<comment type="pathway">
    <text evidence="2">Organic acid metabolism; glycolate biosynthesis; glycolate from 2-phosphoglycolate: step 1/1.</text>
</comment>
<dbReference type="PANTHER" id="PTHR43434">
    <property type="entry name" value="PHOSPHOGLYCOLATE PHOSPHATASE"/>
    <property type="match status" value="1"/>
</dbReference>
<name>A0A0K2Y5W3_9HELI</name>
<dbReference type="PANTHER" id="PTHR43434:SF1">
    <property type="entry name" value="PHOSPHOGLYCOLATE PHOSPHATASE"/>
    <property type="match status" value="1"/>
</dbReference>
<protein>
    <recommendedName>
        <fullName evidence="4">phosphoglycolate phosphatase</fullName>
        <ecNumber evidence="4">3.1.3.18</ecNumber>
    </recommendedName>
</protein>
<dbReference type="CDD" id="cd01427">
    <property type="entry name" value="HAD_like"/>
    <property type="match status" value="1"/>
</dbReference>
<sequence>MVGYEKRVCMALKIVVWDFDGVVFDSMHLKGEGFKVLFQRHTKADERALKAFEDYHYANGGVSRFDKIAHFYTKILKKSIEADTINALVEEFGQIIAKDLFSREHLNAEVLDFIKANHKKYIFHIASAALHSELQVLCEFLGLLPYFKSIKGAPPAKAKILANMCANYGYAPSEMVLIGDSRSDHESAQANKIPFLGYNNPVLQNLLPKAYINHFARLDLDALTRQACLDQF</sequence>
<evidence type="ECO:0000313" key="6">
    <source>
        <dbReference type="Proteomes" id="UP000043437"/>
    </source>
</evidence>
<dbReference type="InterPro" id="IPR036412">
    <property type="entry name" value="HAD-like_sf"/>
</dbReference>
<dbReference type="EMBL" id="CDMG01000006">
    <property type="protein sequence ID" value="CRF52535.1"/>
    <property type="molecule type" value="Genomic_DNA"/>
</dbReference>
<evidence type="ECO:0000256" key="4">
    <source>
        <dbReference type="ARBA" id="ARBA00013078"/>
    </source>
</evidence>
<dbReference type="EC" id="3.1.3.18" evidence="4"/>
<dbReference type="Gene3D" id="3.40.50.1000">
    <property type="entry name" value="HAD superfamily/HAD-like"/>
    <property type="match status" value="1"/>
</dbReference>
<dbReference type="SUPFAM" id="SSF56784">
    <property type="entry name" value="HAD-like"/>
    <property type="match status" value="1"/>
</dbReference>
<proteinExistence type="inferred from homology"/>
<dbReference type="GO" id="GO:0006281">
    <property type="term" value="P:DNA repair"/>
    <property type="evidence" value="ECO:0007669"/>
    <property type="project" value="TreeGrafter"/>
</dbReference>
<dbReference type="InterPro" id="IPR023198">
    <property type="entry name" value="PGP-like_dom2"/>
</dbReference>
<evidence type="ECO:0000256" key="2">
    <source>
        <dbReference type="ARBA" id="ARBA00004818"/>
    </source>
</evidence>
<evidence type="ECO:0000256" key="1">
    <source>
        <dbReference type="ARBA" id="ARBA00000830"/>
    </source>
</evidence>
<organism evidence="5 6">
    <name type="scientific">Helicobacter ailurogastricus</name>
    <dbReference type="NCBI Taxonomy" id="1578720"/>
    <lineage>
        <taxon>Bacteria</taxon>
        <taxon>Pseudomonadati</taxon>
        <taxon>Campylobacterota</taxon>
        <taxon>Epsilonproteobacteria</taxon>
        <taxon>Campylobacterales</taxon>
        <taxon>Helicobacteraceae</taxon>
        <taxon>Helicobacter</taxon>
    </lineage>
</organism>
<dbReference type="SFLD" id="SFLDG01129">
    <property type="entry name" value="C1.5:_HAD__Beta-PGM__Phosphata"/>
    <property type="match status" value="1"/>
</dbReference>